<name>A0ABQ9YD40_9EUKA</name>
<sequence>MRCTPHSRLSTAIHYVKQRALDLVDVSSHSFISANGRSSPPTQPDEFGVALLSFSDVEPFFDGTRLDCPTRIPIV</sequence>
<keyword evidence="2" id="KW-1185">Reference proteome</keyword>
<gene>
    <name evidence="1" type="ORF">BLNAU_3474</name>
</gene>
<evidence type="ECO:0000313" key="1">
    <source>
        <dbReference type="EMBL" id="KAK2961676.1"/>
    </source>
</evidence>
<organism evidence="1 2">
    <name type="scientific">Blattamonas nauphoetae</name>
    <dbReference type="NCBI Taxonomy" id="2049346"/>
    <lineage>
        <taxon>Eukaryota</taxon>
        <taxon>Metamonada</taxon>
        <taxon>Preaxostyla</taxon>
        <taxon>Oxymonadida</taxon>
        <taxon>Blattamonas</taxon>
    </lineage>
</organism>
<comment type="caution">
    <text evidence="1">The sequence shown here is derived from an EMBL/GenBank/DDBJ whole genome shotgun (WGS) entry which is preliminary data.</text>
</comment>
<evidence type="ECO:0000313" key="2">
    <source>
        <dbReference type="Proteomes" id="UP001281761"/>
    </source>
</evidence>
<reference evidence="1 2" key="1">
    <citation type="journal article" date="2022" name="bioRxiv">
        <title>Genomics of Preaxostyla Flagellates Illuminates Evolutionary Transitions and the Path Towards Mitochondrial Loss.</title>
        <authorList>
            <person name="Novak L.V.F."/>
            <person name="Treitli S.C."/>
            <person name="Pyrih J."/>
            <person name="Halakuc P."/>
            <person name="Pipaliya S.V."/>
            <person name="Vacek V."/>
            <person name="Brzon O."/>
            <person name="Soukal P."/>
            <person name="Eme L."/>
            <person name="Dacks J.B."/>
            <person name="Karnkowska A."/>
            <person name="Elias M."/>
            <person name="Hampl V."/>
        </authorList>
    </citation>
    <scope>NUCLEOTIDE SEQUENCE [LARGE SCALE GENOMIC DNA]</scope>
    <source>
        <strain evidence="1">NAU3</strain>
        <tissue evidence="1">Gut</tissue>
    </source>
</reference>
<proteinExistence type="predicted"/>
<accession>A0ABQ9YD40</accession>
<protein>
    <submittedName>
        <fullName evidence="1">Uncharacterized protein</fullName>
    </submittedName>
</protein>
<dbReference type="Proteomes" id="UP001281761">
    <property type="component" value="Unassembled WGS sequence"/>
</dbReference>
<dbReference type="EMBL" id="JARBJD010000015">
    <property type="protein sequence ID" value="KAK2961676.1"/>
    <property type="molecule type" value="Genomic_DNA"/>
</dbReference>